<evidence type="ECO:0000313" key="3">
    <source>
        <dbReference type="Proteomes" id="UP000299102"/>
    </source>
</evidence>
<comment type="caution">
    <text evidence="2">The sequence shown here is derived from an EMBL/GenBank/DDBJ whole genome shotgun (WGS) entry which is preliminary data.</text>
</comment>
<gene>
    <name evidence="2" type="ORF">EVAR_93992_1</name>
</gene>
<dbReference type="AlphaFoldDB" id="A0A4C1TPC8"/>
<accession>A0A4C1TPC8</accession>
<organism evidence="2 3">
    <name type="scientific">Eumeta variegata</name>
    <name type="common">Bagworm moth</name>
    <name type="synonym">Eumeta japonica</name>
    <dbReference type="NCBI Taxonomy" id="151549"/>
    <lineage>
        <taxon>Eukaryota</taxon>
        <taxon>Metazoa</taxon>
        <taxon>Ecdysozoa</taxon>
        <taxon>Arthropoda</taxon>
        <taxon>Hexapoda</taxon>
        <taxon>Insecta</taxon>
        <taxon>Pterygota</taxon>
        <taxon>Neoptera</taxon>
        <taxon>Endopterygota</taxon>
        <taxon>Lepidoptera</taxon>
        <taxon>Glossata</taxon>
        <taxon>Ditrysia</taxon>
        <taxon>Tineoidea</taxon>
        <taxon>Psychidae</taxon>
        <taxon>Oiketicinae</taxon>
        <taxon>Eumeta</taxon>
    </lineage>
</organism>
<keyword evidence="3" id="KW-1185">Reference proteome</keyword>
<evidence type="ECO:0000313" key="2">
    <source>
        <dbReference type="EMBL" id="GBP15818.1"/>
    </source>
</evidence>
<sequence length="83" mass="8951">MYFVVVLNTFVFILSDKQNNVCRATPRIQHGSSWSPLLITRPLSPRSPRLDKPAVGARAEAGGSCASASPEAPLTSKLDPPFN</sequence>
<dbReference type="Proteomes" id="UP000299102">
    <property type="component" value="Unassembled WGS sequence"/>
</dbReference>
<name>A0A4C1TPC8_EUMVA</name>
<feature type="region of interest" description="Disordered" evidence="1">
    <location>
        <begin position="44"/>
        <end position="83"/>
    </location>
</feature>
<protein>
    <submittedName>
        <fullName evidence="2">Uncharacterized protein</fullName>
    </submittedName>
</protein>
<evidence type="ECO:0000256" key="1">
    <source>
        <dbReference type="SAM" id="MobiDB-lite"/>
    </source>
</evidence>
<reference evidence="2 3" key="1">
    <citation type="journal article" date="2019" name="Commun. Biol.">
        <title>The bagworm genome reveals a unique fibroin gene that provides high tensile strength.</title>
        <authorList>
            <person name="Kono N."/>
            <person name="Nakamura H."/>
            <person name="Ohtoshi R."/>
            <person name="Tomita M."/>
            <person name="Numata K."/>
            <person name="Arakawa K."/>
        </authorList>
    </citation>
    <scope>NUCLEOTIDE SEQUENCE [LARGE SCALE GENOMIC DNA]</scope>
</reference>
<proteinExistence type="predicted"/>
<dbReference type="EMBL" id="BGZK01000074">
    <property type="protein sequence ID" value="GBP15818.1"/>
    <property type="molecule type" value="Genomic_DNA"/>
</dbReference>